<dbReference type="AlphaFoldDB" id="A0A0D3EN50"/>
<organism evidence="1">
    <name type="scientific">Oryza barthii</name>
    <dbReference type="NCBI Taxonomy" id="65489"/>
    <lineage>
        <taxon>Eukaryota</taxon>
        <taxon>Viridiplantae</taxon>
        <taxon>Streptophyta</taxon>
        <taxon>Embryophyta</taxon>
        <taxon>Tracheophyta</taxon>
        <taxon>Spermatophyta</taxon>
        <taxon>Magnoliopsida</taxon>
        <taxon>Liliopsida</taxon>
        <taxon>Poales</taxon>
        <taxon>Poaceae</taxon>
        <taxon>BOP clade</taxon>
        <taxon>Oryzoideae</taxon>
        <taxon>Oryzeae</taxon>
        <taxon>Oryzinae</taxon>
        <taxon>Oryza</taxon>
    </lineage>
</organism>
<reference evidence="1" key="2">
    <citation type="submission" date="2015-03" db="UniProtKB">
        <authorList>
            <consortium name="EnsemblPlants"/>
        </authorList>
    </citation>
    <scope>IDENTIFICATION</scope>
</reference>
<dbReference type="EnsemblPlants" id="OBART01G13350.1">
    <property type="protein sequence ID" value="OBART01G13350.1"/>
    <property type="gene ID" value="OBART01G13350"/>
</dbReference>
<protein>
    <submittedName>
        <fullName evidence="1">Uncharacterized protein</fullName>
    </submittedName>
</protein>
<keyword evidence="2" id="KW-1185">Reference proteome</keyword>
<dbReference type="Gramene" id="OBART01G13350.1">
    <property type="protein sequence ID" value="OBART01G13350.1"/>
    <property type="gene ID" value="OBART01G13350"/>
</dbReference>
<accession>A0A0D3EN50</accession>
<evidence type="ECO:0000313" key="1">
    <source>
        <dbReference type="EnsemblPlants" id="OBART01G13350.1"/>
    </source>
</evidence>
<name>A0A0D3EN50_9ORYZ</name>
<dbReference type="PaxDb" id="65489-OBART01G13350.1"/>
<reference evidence="1" key="1">
    <citation type="journal article" date="2009" name="Rice">
        <title>De Novo Next Generation Sequencing of Plant Genomes.</title>
        <authorList>
            <person name="Rounsley S."/>
            <person name="Marri P.R."/>
            <person name="Yu Y."/>
            <person name="He R."/>
            <person name="Sisneros N."/>
            <person name="Goicoechea J.L."/>
            <person name="Lee S.J."/>
            <person name="Angelova A."/>
            <person name="Kudrna D."/>
            <person name="Luo M."/>
            <person name="Affourtit J."/>
            <person name="Desany B."/>
            <person name="Knight J."/>
            <person name="Niazi F."/>
            <person name="Egholm M."/>
            <person name="Wing R.A."/>
        </authorList>
    </citation>
    <scope>NUCLEOTIDE SEQUENCE [LARGE SCALE GENOMIC DNA]</scope>
    <source>
        <strain evidence="1">cv. IRGC 105608</strain>
    </source>
</reference>
<evidence type="ECO:0000313" key="2">
    <source>
        <dbReference type="Proteomes" id="UP000026960"/>
    </source>
</evidence>
<dbReference type="HOGENOM" id="CLU_2907606_0_0_1"/>
<sequence length="62" mass="6182">MVDQVESRRGGVGVAAGFGVPTTVVVGAQDPLPSVKGWQGVAAVASGAAGMGTSRGDIRRRM</sequence>
<dbReference type="Proteomes" id="UP000026960">
    <property type="component" value="Chromosome 1"/>
</dbReference>
<proteinExistence type="predicted"/>